<accession>A0AAP1V6R8</accession>
<evidence type="ECO:0000259" key="2">
    <source>
        <dbReference type="Pfam" id="PF01051"/>
    </source>
</evidence>
<dbReference type="EMBL" id="JAENIB010000007">
    <property type="protein sequence ID" value="MBK1932117.1"/>
    <property type="molecule type" value="Genomic_DNA"/>
</dbReference>
<dbReference type="EMBL" id="JAGEMX010000025">
    <property type="protein sequence ID" value="MBO1835028.1"/>
    <property type="molecule type" value="Genomic_DNA"/>
</dbReference>
<dbReference type="Pfam" id="PF21205">
    <property type="entry name" value="Rep3_C"/>
    <property type="match status" value="1"/>
</dbReference>
<evidence type="ECO:0000256" key="1">
    <source>
        <dbReference type="ARBA" id="ARBA00038283"/>
    </source>
</evidence>
<dbReference type="Gene3D" id="1.10.10.10">
    <property type="entry name" value="Winged helix-like DNA-binding domain superfamily/Winged helix DNA-binding domain"/>
    <property type="match status" value="1"/>
</dbReference>
<dbReference type="AlphaFoldDB" id="A0AAP1V6R8"/>
<dbReference type="Proteomes" id="UP000611459">
    <property type="component" value="Unassembled WGS sequence"/>
</dbReference>
<dbReference type="RefSeq" id="WP_105771081.1">
    <property type="nucleotide sequence ID" value="NZ_JAENHZ010000008.1"/>
</dbReference>
<dbReference type="GO" id="GO:0006270">
    <property type="term" value="P:DNA replication initiation"/>
    <property type="evidence" value="ECO:0007669"/>
    <property type="project" value="InterPro"/>
</dbReference>
<dbReference type="InterPro" id="IPR036390">
    <property type="entry name" value="WH_DNA-bd_sf"/>
</dbReference>
<proteinExistence type="inferred from homology"/>
<evidence type="ECO:0000313" key="5">
    <source>
        <dbReference type="Proteomes" id="UP000611459"/>
    </source>
</evidence>
<organism evidence="3 5">
    <name type="scientific">Burkholderia contaminans</name>
    <dbReference type="NCBI Taxonomy" id="488447"/>
    <lineage>
        <taxon>Bacteria</taxon>
        <taxon>Pseudomonadati</taxon>
        <taxon>Pseudomonadota</taxon>
        <taxon>Betaproteobacteria</taxon>
        <taxon>Burkholderiales</taxon>
        <taxon>Burkholderiaceae</taxon>
        <taxon>Burkholderia</taxon>
        <taxon>Burkholderia cepacia complex</taxon>
    </lineage>
</organism>
<dbReference type="Proteomes" id="UP000664048">
    <property type="component" value="Unassembled WGS sequence"/>
</dbReference>
<dbReference type="InterPro" id="IPR036388">
    <property type="entry name" value="WH-like_DNA-bd_sf"/>
</dbReference>
<comment type="caution">
    <text evidence="3">The sequence shown here is derived from an EMBL/GenBank/DDBJ whole genome shotgun (WGS) entry which is preliminary data.</text>
</comment>
<name>A0AAP1V6R8_9BURK</name>
<dbReference type="GO" id="GO:0003887">
    <property type="term" value="F:DNA-directed DNA polymerase activity"/>
    <property type="evidence" value="ECO:0007669"/>
    <property type="project" value="InterPro"/>
</dbReference>
<protein>
    <submittedName>
        <fullName evidence="3">Replication initiation protein</fullName>
    </submittedName>
</protein>
<sequence length="399" mass="44170">MEIIVSSKNSHPLAPIPSELRKHVAAIHTSGQLSFLERKMFNVFLANAFDTLLSQRRHVIPVNILADMIGFNSKNVGDLKDALTGIMKKVLEYDLLAETGDWEAAPLLAYAAIKSGQCHYEFSSFLAEKLADPEIYTTINLHLQRKVSGAYALALYENCVRFRSVGSTGWISVQKWRMLLGADASTYDEFKHFNDQVIKKSIIDVNKNMDIQLTAEYRRENRRVVEIKFLIEEKGGGARGGVSNDAELERIKSTEAFRKLTALGVGQSLAATWIQQDPERALAAANYTDKKVSQKLIKSSPAGYVRKVFLGDAEIPLSQENASPAAAAHAASSSGDEDRLNEVRAKLAALSDAERASYVVEYAREGGAVTSYNPDTGKFRILAERTGFTAWLSKKFSQR</sequence>
<dbReference type="Pfam" id="PF01051">
    <property type="entry name" value="Rep3_N"/>
    <property type="match status" value="1"/>
</dbReference>
<evidence type="ECO:0000313" key="6">
    <source>
        <dbReference type="Proteomes" id="UP000664048"/>
    </source>
</evidence>
<dbReference type="InterPro" id="IPR000525">
    <property type="entry name" value="Initiator_Rep_WH1"/>
</dbReference>
<keyword evidence="6" id="KW-1185">Reference proteome</keyword>
<evidence type="ECO:0000313" key="4">
    <source>
        <dbReference type="EMBL" id="MBO1835028.1"/>
    </source>
</evidence>
<reference evidence="4 6" key="2">
    <citation type="submission" date="2021-03" db="EMBL/GenBank/DDBJ databases">
        <title>Clinical course, treatment and visual outcome of an outbreak of Burkholderia contaminans endophthalmitis following cataract surgery.</title>
        <authorList>
            <person name="Lind C."/>
            <person name="Olsen K."/>
            <person name="Angelsen N.K."/>
            <person name="Krefting E.A."/>
            <person name="Fossen K."/>
            <person name="Gravningen K."/>
            <person name="Depoorter E."/>
            <person name="Vandamme P."/>
            <person name="Bertelsen G."/>
        </authorList>
    </citation>
    <scope>NUCLEOTIDE SEQUENCE [LARGE SCALE GENOMIC DNA]</scope>
    <source>
        <strain evidence="4 6">51242556</strain>
    </source>
</reference>
<gene>
    <name evidence="4" type="ORF">J4M89_37175</name>
    <name evidence="3" type="ORF">JIN94_19700</name>
</gene>
<evidence type="ECO:0000313" key="3">
    <source>
        <dbReference type="EMBL" id="MBK1932117.1"/>
    </source>
</evidence>
<comment type="similarity">
    <text evidence="1">Belongs to the initiator RepB protein family.</text>
</comment>
<dbReference type="SUPFAM" id="SSF46785">
    <property type="entry name" value="Winged helix' DNA-binding domain"/>
    <property type="match status" value="1"/>
</dbReference>
<reference evidence="3" key="1">
    <citation type="submission" date="2021-01" db="EMBL/GenBank/DDBJ databases">
        <title>Outbreak of Burkholderia contaminns endophthalmitis traced to a clinical ventilation system.</title>
        <authorList>
            <person name="Lipuma J."/>
            <person name="Spilker T."/>
            <person name="Kratholm J."/>
        </authorList>
    </citation>
    <scope>NUCLEOTIDE SEQUENCE</scope>
    <source>
        <strain evidence="3">HI4954</strain>
    </source>
</reference>
<feature type="domain" description="Initiator Rep protein WH1" evidence="2">
    <location>
        <begin position="21"/>
        <end position="159"/>
    </location>
</feature>